<evidence type="ECO:0008006" key="4">
    <source>
        <dbReference type="Google" id="ProtNLM"/>
    </source>
</evidence>
<keyword evidence="1" id="KW-0812">Transmembrane</keyword>
<reference evidence="2" key="2">
    <citation type="submission" date="2021-04" db="EMBL/GenBank/DDBJ databases">
        <authorList>
            <person name="Gilroy R."/>
        </authorList>
    </citation>
    <scope>NUCLEOTIDE SEQUENCE</scope>
    <source>
        <strain evidence="2">ChiHecec2B26-446</strain>
    </source>
</reference>
<feature type="transmembrane region" description="Helical" evidence="1">
    <location>
        <begin position="120"/>
        <end position="143"/>
    </location>
</feature>
<dbReference type="Proteomes" id="UP000886752">
    <property type="component" value="Unassembled WGS sequence"/>
</dbReference>
<feature type="transmembrane region" description="Helical" evidence="1">
    <location>
        <begin position="75"/>
        <end position="108"/>
    </location>
</feature>
<reference evidence="2" key="1">
    <citation type="journal article" date="2021" name="PeerJ">
        <title>Extensive microbial diversity within the chicken gut microbiome revealed by metagenomics and culture.</title>
        <authorList>
            <person name="Gilroy R."/>
            <person name="Ravi A."/>
            <person name="Getino M."/>
            <person name="Pursley I."/>
            <person name="Horton D.L."/>
            <person name="Alikhan N.F."/>
            <person name="Baker D."/>
            <person name="Gharbi K."/>
            <person name="Hall N."/>
            <person name="Watson M."/>
            <person name="Adriaenssens E.M."/>
            <person name="Foster-Nyarko E."/>
            <person name="Jarju S."/>
            <person name="Secka A."/>
            <person name="Antonio M."/>
            <person name="Oren A."/>
            <person name="Chaudhuri R.R."/>
            <person name="La Ragione R."/>
            <person name="Hildebrand F."/>
            <person name="Pallen M.J."/>
        </authorList>
    </citation>
    <scope>NUCLEOTIDE SEQUENCE</scope>
    <source>
        <strain evidence="2">ChiHecec2B26-446</strain>
    </source>
</reference>
<organism evidence="2 3">
    <name type="scientific">Candidatus Desulfovibrio intestinipullorum</name>
    <dbReference type="NCBI Taxonomy" id="2838536"/>
    <lineage>
        <taxon>Bacteria</taxon>
        <taxon>Pseudomonadati</taxon>
        <taxon>Thermodesulfobacteriota</taxon>
        <taxon>Desulfovibrionia</taxon>
        <taxon>Desulfovibrionales</taxon>
        <taxon>Desulfovibrionaceae</taxon>
        <taxon>Desulfovibrio</taxon>
    </lineage>
</organism>
<protein>
    <recommendedName>
        <fullName evidence="4">Tripartite tricarboxylate transporter TctB family protein</fullName>
    </recommendedName>
</protein>
<gene>
    <name evidence="2" type="ORF">H9894_01555</name>
</gene>
<dbReference type="EMBL" id="DXHV01000018">
    <property type="protein sequence ID" value="HIV99866.1"/>
    <property type="molecule type" value="Genomic_DNA"/>
</dbReference>
<evidence type="ECO:0000256" key="1">
    <source>
        <dbReference type="SAM" id="Phobius"/>
    </source>
</evidence>
<evidence type="ECO:0000313" key="2">
    <source>
        <dbReference type="EMBL" id="HIV99866.1"/>
    </source>
</evidence>
<accession>A0A9D1PWF7</accession>
<feature type="transmembrane region" description="Helical" evidence="1">
    <location>
        <begin position="6"/>
        <end position="22"/>
    </location>
</feature>
<sequence>MHEQTLDYGLGAGLLGLGALLWTQLEGLPIEGTLFPAALICFLAVCSLALILRAFLQGKGAVVHFFGETPVRQWFTAVIVFAIQCIIAMYVSFLVGMALGMTTLLILLSPQRTARSIVCNLLFVGLFLGAIEFFFSSMMHIYFPETLF</sequence>
<keyword evidence="1" id="KW-0472">Membrane</keyword>
<keyword evidence="1" id="KW-1133">Transmembrane helix</keyword>
<proteinExistence type="predicted"/>
<evidence type="ECO:0000313" key="3">
    <source>
        <dbReference type="Proteomes" id="UP000886752"/>
    </source>
</evidence>
<feature type="transmembrane region" description="Helical" evidence="1">
    <location>
        <begin position="34"/>
        <end position="55"/>
    </location>
</feature>
<comment type="caution">
    <text evidence="2">The sequence shown here is derived from an EMBL/GenBank/DDBJ whole genome shotgun (WGS) entry which is preliminary data.</text>
</comment>
<name>A0A9D1PWF7_9BACT</name>
<dbReference type="AlphaFoldDB" id="A0A9D1PWF7"/>